<feature type="region of interest" description="Disordered" evidence="9">
    <location>
        <begin position="136"/>
        <end position="169"/>
    </location>
</feature>
<sequence>MSEHGQQDALLVAPAPAQHRVTGDGVANPVARVLLDSGVPHLDRLFDYLVPPELDVAAAEGVRVVVRFGGQEVHGWVWQRAETTTHTGRLAPVRRVVSDLPVVPERTRRLVEAVAARTAGTRSDVLRLAVPTRHATTERAVRSAHTEHTEHTGHPHRPSRPEARPTGWGAYTGGAELLDAISDGHAPRTVLTALPGREGVLEDWESLLAQAVQASLSGGRGALIAVATTAQAELLAERLSAALDGEEVLVLSAEHGPARRYRVFTRLLLGHARVVVGTRAVAFAPVMDLGLAVIWDDGDDRLDEPRAPYVHARTVLALRSGLEHCALLIASRTRSVEAQSYVLQGWARDLEAPRPLIRATVPRIEVPGDSELDREGAGGRARIPSLAHRALRQALDRGPVLVQVARSGYAPVVVCATCRAVARCRACSGPLSMGRSGEASCRWCGRSGAGWACPHCGGEQLRMAGSGSVRTGDELGRAFPGVPVVVSGTRADHGVVATVDRRPRLVVATPGAEPVAEGGYTAVLLLDGAVLSARPELGASSEALRRWANAATLARQDARVILLGSPDLAVSQALVRWNHAGFAADELRERLELELPPAVRCARLDGPLPAVEAYLAAAKARGWDVLGPVRAPEPAAQPTRAGAPAPERVRALVRVPLAQGRELAEALRLQARERSVHREDPVRIELDPTVLW</sequence>
<dbReference type="AlphaFoldDB" id="A0A7T0LIV1"/>
<comment type="similarity">
    <text evidence="8">Belongs to the helicase family. PriA subfamily.</text>
</comment>
<feature type="binding site" evidence="8">
    <location>
        <position position="441"/>
    </location>
    <ligand>
        <name>Zn(2+)</name>
        <dbReference type="ChEBI" id="CHEBI:29105"/>
        <label>2</label>
    </ligand>
</feature>
<keyword evidence="12" id="KW-1185">Reference proteome</keyword>
<feature type="binding site" evidence="8">
    <location>
        <position position="453"/>
    </location>
    <ligand>
        <name>Zn(2+)</name>
        <dbReference type="ChEBI" id="CHEBI:29105"/>
        <label>1</label>
    </ligand>
</feature>
<evidence type="ECO:0000256" key="1">
    <source>
        <dbReference type="ARBA" id="ARBA00022515"/>
    </source>
</evidence>
<dbReference type="Proteomes" id="UP000594637">
    <property type="component" value="Chromosome"/>
</dbReference>
<keyword evidence="2 8" id="KW-0235">DNA replication</keyword>
<feature type="binding site" evidence="8">
    <location>
        <position position="418"/>
    </location>
    <ligand>
        <name>Zn(2+)</name>
        <dbReference type="ChEBI" id="CHEBI:29105"/>
        <label>1</label>
    </ligand>
</feature>
<evidence type="ECO:0000256" key="2">
    <source>
        <dbReference type="ARBA" id="ARBA00022705"/>
    </source>
</evidence>
<evidence type="ECO:0000313" key="11">
    <source>
        <dbReference type="EMBL" id="QPL04410.1"/>
    </source>
</evidence>
<feature type="domain" description="Primosomal protein N' 3' DNA-binding" evidence="10">
    <location>
        <begin position="33"/>
        <end position="131"/>
    </location>
</feature>
<feature type="binding site" evidence="8">
    <location>
        <position position="424"/>
    </location>
    <ligand>
        <name>Zn(2+)</name>
        <dbReference type="ChEBI" id="CHEBI:29105"/>
        <label>2</label>
    </ligand>
</feature>
<keyword evidence="4 8" id="KW-0547">Nucleotide-binding</keyword>
<dbReference type="GO" id="GO:0006269">
    <property type="term" value="P:DNA replication, synthesis of primer"/>
    <property type="evidence" value="ECO:0007669"/>
    <property type="project" value="UniProtKB-KW"/>
</dbReference>
<evidence type="ECO:0000256" key="8">
    <source>
        <dbReference type="HAMAP-Rule" id="MF_00983"/>
    </source>
</evidence>
<reference evidence="11 12" key="1">
    <citation type="submission" date="2020-11" db="EMBL/GenBank/DDBJ databases">
        <title>Actinomyces sp. ZJ750.</title>
        <authorList>
            <person name="Zhou J."/>
        </authorList>
    </citation>
    <scope>NUCLEOTIDE SEQUENCE [LARGE SCALE GENOMIC DNA]</scope>
    <source>
        <strain evidence="11 12">ZJ750</strain>
    </source>
</reference>
<dbReference type="GO" id="GO:0008270">
    <property type="term" value="F:zinc ion binding"/>
    <property type="evidence" value="ECO:0007669"/>
    <property type="project" value="UniProtKB-UniRule"/>
</dbReference>
<comment type="subunit">
    <text evidence="8">Component of the replication restart primosome.</text>
</comment>
<dbReference type="GO" id="GO:0003677">
    <property type="term" value="F:DNA binding"/>
    <property type="evidence" value="ECO:0007669"/>
    <property type="project" value="UniProtKB-UniRule"/>
</dbReference>
<keyword evidence="6 8" id="KW-0067">ATP-binding</keyword>
<dbReference type="SUPFAM" id="SSF52540">
    <property type="entry name" value="P-loop containing nucleoside triphosphate hydrolases"/>
    <property type="match status" value="1"/>
</dbReference>
<dbReference type="GO" id="GO:0006310">
    <property type="term" value="P:DNA recombination"/>
    <property type="evidence" value="ECO:0007669"/>
    <property type="project" value="InterPro"/>
</dbReference>
<keyword evidence="5 8" id="KW-0862">Zinc</keyword>
<evidence type="ECO:0000259" key="10">
    <source>
        <dbReference type="Pfam" id="PF17764"/>
    </source>
</evidence>
<dbReference type="InterPro" id="IPR027417">
    <property type="entry name" value="P-loop_NTPase"/>
</dbReference>
<evidence type="ECO:0000256" key="5">
    <source>
        <dbReference type="ARBA" id="ARBA00022833"/>
    </source>
</evidence>
<dbReference type="InterPro" id="IPR041222">
    <property type="entry name" value="PriA_3primeBD"/>
</dbReference>
<feature type="binding site" evidence="8">
    <location>
        <position position="456"/>
    </location>
    <ligand>
        <name>Zn(2+)</name>
        <dbReference type="ChEBI" id="CHEBI:29105"/>
        <label>1</label>
    </ligand>
</feature>
<dbReference type="PANTHER" id="PTHR30580:SF0">
    <property type="entry name" value="PRIMOSOMAL PROTEIN N"/>
    <property type="match status" value="1"/>
</dbReference>
<comment type="function">
    <text evidence="8">Initiates the restart of stalled replication forks, which reloads the replicative helicase on sites other than the origin of replication. Recognizes and binds to abandoned replication forks and remodels them to uncover a helicase loading site. Promotes assembly of the primosome at these replication forks.</text>
</comment>
<comment type="cofactor">
    <cofactor evidence="8">
        <name>Zn(2+)</name>
        <dbReference type="ChEBI" id="CHEBI:29105"/>
    </cofactor>
    <text evidence="8">Binds 2 zinc ions per subunit.</text>
</comment>
<dbReference type="GO" id="GO:0043138">
    <property type="term" value="F:3'-5' DNA helicase activity"/>
    <property type="evidence" value="ECO:0007669"/>
    <property type="project" value="TreeGrafter"/>
</dbReference>
<dbReference type="EMBL" id="CP063989">
    <property type="protein sequence ID" value="QPL04410.1"/>
    <property type="molecule type" value="Genomic_DNA"/>
</dbReference>
<evidence type="ECO:0000256" key="6">
    <source>
        <dbReference type="ARBA" id="ARBA00022840"/>
    </source>
</evidence>
<feature type="compositionally biased region" description="Basic and acidic residues" evidence="9">
    <location>
        <begin position="136"/>
        <end position="163"/>
    </location>
</feature>
<dbReference type="InterPro" id="IPR042115">
    <property type="entry name" value="PriA_3primeBD_sf"/>
</dbReference>
<dbReference type="GO" id="GO:0006302">
    <property type="term" value="P:double-strand break repair"/>
    <property type="evidence" value="ECO:0007669"/>
    <property type="project" value="InterPro"/>
</dbReference>
<dbReference type="Pfam" id="PF17764">
    <property type="entry name" value="PriA_3primeBD"/>
    <property type="match status" value="1"/>
</dbReference>
<dbReference type="HAMAP" id="MF_00983">
    <property type="entry name" value="PriA"/>
    <property type="match status" value="1"/>
</dbReference>
<dbReference type="InterPro" id="IPR005259">
    <property type="entry name" value="PriA"/>
</dbReference>
<feature type="binding site" evidence="8">
    <location>
        <position position="444"/>
    </location>
    <ligand>
        <name>Zn(2+)</name>
        <dbReference type="ChEBI" id="CHEBI:29105"/>
        <label>2</label>
    </ligand>
</feature>
<dbReference type="RefSeq" id="WP_166854998.1">
    <property type="nucleotide sequence ID" value="NZ_CP063989.1"/>
</dbReference>
<protein>
    <recommendedName>
        <fullName evidence="8">Probable replication restart protein PriA</fullName>
    </recommendedName>
    <alternativeName>
        <fullName evidence="8">Putative ATP-dependent DNA helicase PriA</fullName>
    </alternativeName>
</protein>
<keyword evidence="3 8" id="KW-0479">Metal-binding</keyword>
<dbReference type="GO" id="GO:0006270">
    <property type="term" value="P:DNA replication initiation"/>
    <property type="evidence" value="ECO:0007669"/>
    <property type="project" value="TreeGrafter"/>
</dbReference>
<gene>
    <name evidence="8" type="primary">priA</name>
    <name evidence="11" type="ORF">ID810_06090</name>
</gene>
<evidence type="ECO:0000256" key="9">
    <source>
        <dbReference type="SAM" id="MobiDB-lite"/>
    </source>
</evidence>
<evidence type="ECO:0000256" key="7">
    <source>
        <dbReference type="ARBA" id="ARBA00023125"/>
    </source>
</evidence>
<proteinExistence type="inferred from homology"/>
<name>A0A7T0LIV1_9ACTO</name>
<dbReference type="KEGG" id="arep:ID810_06090"/>
<keyword evidence="1 8" id="KW-0639">Primosome</keyword>
<comment type="caution">
    <text evidence="8">As this protein does not have any detectable helicase domains, it probably does not have helicase activity.</text>
</comment>
<keyword evidence="7 8" id="KW-0238">DNA-binding</keyword>
<evidence type="ECO:0000256" key="4">
    <source>
        <dbReference type="ARBA" id="ARBA00022741"/>
    </source>
</evidence>
<dbReference type="PANTHER" id="PTHR30580">
    <property type="entry name" value="PRIMOSOMAL PROTEIN N"/>
    <property type="match status" value="1"/>
</dbReference>
<feature type="binding site" evidence="8">
    <location>
        <position position="427"/>
    </location>
    <ligand>
        <name>Zn(2+)</name>
        <dbReference type="ChEBI" id="CHEBI:29105"/>
        <label>2</label>
    </ligand>
</feature>
<feature type="binding site" evidence="8">
    <location>
        <position position="415"/>
    </location>
    <ligand>
        <name>Zn(2+)</name>
        <dbReference type="ChEBI" id="CHEBI:29105"/>
        <label>1</label>
    </ligand>
</feature>
<organism evidence="11 12">
    <name type="scientific">Actinomyces respiraculi</name>
    <dbReference type="NCBI Taxonomy" id="2744574"/>
    <lineage>
        <taxon>Bacteria</taxon>
        <taxon>Bacillati</taxon>
        <taxon>Actinomycetota</taxon>
        <taxon>Actinomycetes</taxon>
        <taxon>Actinomycetales</taxon>
        <taxon>Actinomycetaceae</taxon>
        <taxon>Actinomyces</taxon>
    </lineage>
</organism>
<evidence type="ECO:0000313" key="12">
    <source>
        <dbReference type="Proteomes" id="UP000594637"/>
    </source>
</evidence>
<dbReference type="GO" id="GO:1990077">
    <property type="term" value="C:primosome complex"/>
    <property type="evidence" value="ECO:0007669"/>
    <property type="project" value="UniProtKB-UniRule"/>
</dbReference>
<evidence type="ECO:0000256" key="3">
    <source>
        <dbReference type="ARBA" id="ARBA00022723"/>
    </source>
</evidence>
<dbReference type="Gene3D" id="3.40.1440.60">
    <property type="entry name" value="PriA, 3(prime) DNA-binding domain"/>
    <property type="match status" value="1"/>
</dbReference>
<accession>A0A7T0LIV1</accession>
<dbReference type="Gene3D" id="3.40.50.300">
    <property type="entry name" value="P-loop containing nucleotide triphosphate hydrolases"/>
    <property type="match status" value="1"/>
</dbReference>
<dbReference type="GO" id="GO:0005524">
    <property type="term" value="F:ATP binding"/>
    <property type="evidence" value="ECO:0007669"/>
    <property type="project" value="UniProtKB-UniRule"/>
</dbReference>